<dbReference type="AlphaFoldDB" id="A0A0D2PDS8"/>
<protein>
    <recommendedName>
        <fullName evidence="3">F-box domain-containing protein</fullName>
    </recommendedName>
</protein>
<evidence type="ECO:0000313" key="1">
    <source>
        <dbReference type="EMBL" id="KJA18385.1"/>
    </source>
</evidence>
<dbReference type="EMBL" id="KN817589">
    <property type="protein sequence ID" value="KJA18385.1"/>
    <property type="molecule type" value="Genomic_DNA"/>
</dbReference>
<keyword evidence="2" id="KW-1185">Reference proteome</keyword>
<reference evidence="2" key="1">
    <citation type="submission" date="2014-04" db="EMBL/GenBank/DDBJ databases">
        <title>Evolutionary Origins and Diversification of the Mycorrhizal Mutualists.</title>
        <authorList>
            <consortium name="DOE Joint Genome Institute"/>
            <consortium name="Mycorrhizal Genomics Consortium"/>
            <person name="Kohler A."/>
            <person name="Kuo A."/>
            <person name="Nagy L.G."/>
            <person name="Floudas D."/>
            <person name="Copeland A."/>
            <person name="Barry K.W."/>
            <person name="Cichocki N."/>
            <person name="Veneault-Fourrey C."/>
            <person name="LaButti K."/>
            <person name="Lindquist E.A."/>
            <person name="Lipzen A."/>
            <person name="Lundell T."/>
            <person name="Morin E."/>
            <person name="Murat C."/>
            <person name="Riley R."/>
            <person name="Ohm R."/>
            <person name="Sun H."/>
            <person name="Tunlid A."/>
            <person name="Henrissat B."/>
            <person name="Grigoriev I.V."/>
            <person name="Hibbett D.S."/>
            <person name="Martin F."/>
        </authorList>
    </citation>
    <scope>NUCLEOTIDE SEQUENCE [LARGE SCALE GENOMIC DNA]</scope>
    <source>
        <strain evidence="2">FD-334 SS-4</strain>
    </source>
</reference>
<dbReference type="Proteomes" id="UP000054270">
    <property type="component" value="Unassembled WGS sequence"/>
</dbReference>
<dbReference type="SUPFAM" id="SSF52047">
    <property type="entry name" value="RNI-like"/>
    <property type="match status" value="1"/>
</dbReference>
<evidence type="ECO:0000313" key="2">
    <source>
        <dbReference type="Proteomes" id="UP000054270"/>
    </source>
</evidence>
<gene>
    <name evidence="1" type="ORF">HYPSUDRAFT_69903</name>
</gene>
<sequence>MVNFLDLSTAGITDVPRVIALVRSCTIETNPPFLQIWNHPAFLKLLKLFVVNETFNSLTLHAFTAFWPDIKDSTRTAFHALVRTPHLRTLSLHRFGRVLSDLFDGSTLKNLHLYCAPDPQARPLSELASPPLLETLVADNMFPILKDPLRSGFFPFPHLKKLVLDINQESHTDVAYGLARGSRYLHELELIFTNYRVWVLPEDRPFDLGQLPSLRHIKLVMHVRGAIGTKPLKKLWRFLASPLAANTPVLLETIEFEVTHEILSNLDGTHWKALDNAISQRHLSHVRKVHVKAHFHILGLTHFRADFSTSALEEKRRQLFNTFFPRARSNKAIDFTIQVEGEIVARMFWSLY</sequence>
<proteinExistence type="predicted"/>
<name>A0A0D2PDS8_HYPSF</name>
<evidence type="ECO:0008006" key="3">
    <source>
        <dbReference type="Google" id="ProtNLM"/>
    </source>
</evidence>
<organism evidence="1 2">
    <name type="scientific">Hypholoma sublateritium (strain FD-334 SS-4)</name>
    <dbReference type="NCBI Taxonomy" id="945553"/>
    <lineage>
        <taxon>Eukaryota</taxon>
        <taxon>Fungi</taxon>
        <taxon>Dikarya</taxon>
        <taxon>Basidiomycota</taxon>
        <taxon>Agaricomycotina</taxon>
        <taxon>Agaricomycetes</taxon>
        <taxon>Agaricomycetidae</taxon>
        <taxon>Agaricales</taxon>
        <taxon>Agaricineae</taxon>
        <taxon>Strophariaceae</taxon>
        <taxon>Hypholoma</taxon>
    </lineage>
</organism>
<accession>A0A0D2PDS8</accession>
<dbReference type="Gene3D" id="3.80.10.10">
    <property type="entry name" value="Ribonuclease Inhibitor"/>
    <property type="match status" value="1"/>
</dbReference>
<dbReference type="InterPro" id="IPR032675">
    <property type="entry name" value="LRR_dom_sf"/>
</dbReference>